<dbReference type="EMBL" id="BTFZ01000011">
    <property type="protein sequence ID" value="GMM35710.1"/>
    <property type="molecule type" value="Genomic_DNA"/>
</dbReference>
<evidence type="ECO:0000313" key="4">
    <source>
        <dbReference type="Proteomes" id="UP001360560"/>
    </source>
</evidence>
<feature type="transmembrane region" description="Helical" evidence="2">
    <location>
        <begin position="12"/>
        <end position="31"/>
    </location>
</feature>
<protein>
    <submittedName>
        <fullName evidence="3">Uncharacterized protein</fullName>
    </submittedName>
</protein>
<dbReference type="AlphaFoldDB" id="A0AAV5QL71"/>
<keyword evidence="4" id="KW-1185">Reference proteome</keyword>
<evidence type="ECO:0000256" key="1">
    <source>
        <dbReference type="SAM" id="MobiDB-lite"/>
    </source>
</evidence>
<name>A0AAV5QL71_9ASCO</name>
<sequence>MKLSVPTRSSRATKSFIGTWIIVLGVALFYISTKLFFKGDVLNTISIMVNNQTLVHKHASWVEKLLLKFGYQRIPNPGPAQYARNLGFDVHQFSQLSKENYYDKLPPIDFKNASAVFNSVNSVLDGPAGTIQPNGVSVFTGYIPAGTLFYHAGFGGETGFPPSPEWVAINWEYSYDFGAHGEEIHRPGEPNRRGPGHGKRPLNDSYGMPPPPPHPQALKDEIQAKFGIDDGQIHRSRLLTFTNIKPLNKLIVMEGASAKKDDDGTMDVHNVLARENFTYFYGGAERSLAKSICDWGKIKYGGLDGIVRMEVGFEIIFCDFESEKIQLVSNDTFMNDLEILGFPSPLPLNESLSEIDNGDQNQELVDDDNRYKLIKYLPHFRAWGNFERHFEPESRIKIDYRGFTTILNQTFMDPDTYKRRLRDTPIEVRENFVGRMEHLFAVNQEHINYWDGTDWKKFTNHIVSKFYPVLDLMNSTYTNYLKNEDISLFGVNLTMYTYHIYKRYQDSSIHDVSLREKKGIEHAVWEYSLPNKPLQSEGDILIWTSVAKVIEMIVQEVFEQYRLSHKIVNSQFNSLKVDRVQLSKEIKAGFIRLNNLIDDLDWTIATNCREKCPNGTVCYIPTWGPSPLWGFDRSDPGKEFKNGALRIKQECQCMDVSDIWKFPEFKV</sequence>
<comment type="caution">
    <text evidence="3">The sequence shown here is derived from an EMBL/GenBank/DDBJ whole genome shotgun (WGS) entry which is preliminary data.</text>
</comment>
<keyword evidence="2" id="KW-0812">Transmembrane</keyword>
<keyword evidence="2" id="KW-0472">Membrane</keyword>
<dbReference type="PANTHER" id="PTHR35204">
    <property type="entry name" value="YALI0A21131P"/>
    <property type="match status" value="1"/>
</dbReference>
<dbReference type="RefSeq" id="XP_064852706.1">
    <property type="nucleotide sequence ID" value="XM_064996634.1"/>
</dbReference>
<dbReference type="InterPro" id="IPR038921">
    <property type="entry name" value="YOR389W-like"/>
</dbReference>
<keyword evidence="2" id="KW-1133">Transmembrane helix</keyword>
<reference evidence="3 4" key="1">
    <citation type="journal article" date="2023" name="Elife">
        <title>Identification of key yeast species and microbe-microbe interactions impacting larval growth of Drosophila in the wild.</title>
        <authorList>
            <person name="Mure A."/>
            <person name="Sugiura Y."/>
            <person name="Maeda R."/>
            <person name="Honda K."/>
            <person name="Sakurai N."/>
            <person name="Takahashi Y."/>
            <person name="Watada M."/>
            <person name="Katoh T."/>
            <person name="Gotoh A."/>
            <person name="Gotoh Y."/>
            <person name="Taniguchi I."/>
            <person name="Nakamura K."/>
            <person name="Hayashi T."/>
            <person name="Katayama T."/>
            <person name="Uemura T."/>
            <person name="Hattori Y."/>
        </authorList>
    </citation>
    <scope>NUCLEOTIDE SEQUENCE [LARGE SCALE GENOMIC DNA]</scope>
    <source>
        <strain evidence="3 4">SC-9</strain>
    </source>
</reference>
<feature type="compositionally biased region" description="Basic and acidic residues" evidence="1">
    <location>
        <begin position="182"/>
        <end position="192"/>
    </location>
</feature>
<gene>
    <name evidence="3" type="ORF">DASC09_030350</name>
</gene>
<accession>A0AAV5QL71</accession>
<proteinExistence type="predicted"/>
<dbReference type="GeneID" id="90073685"/>
<dbReference type="PANTHER" id="PTHR35204:SF1">
    <property type="entry name" value="ENTEROTOXIN"/>
    <property type="match status" value="1"/>
</dbReference>
<organism evidence="3 4">
    <name type="scientific">Saccharomycopsis crataegensis</name>
    <dbReference type="NCBI Taxonomy" id="43959"/>
    <lineage>
        <taxon>Eukaryota</taxon>
        <taxon>Fungi</taxon>
        <taxon>Dikarya</taxon>
        <taxon>Ascomycota</taxon>
        <taxon>Saccharomycotina</taxon>
        <taxon>Saccharomycetes</taxon>
        <taxon>Saccharomycopsidaceae</taxon>
        <taxon>Saccharomycopsis</taxon>
    </lineage>
</organism>
<evidence type="ECO:0000313" key="3">
    <source>
        <dbReference type="EMBL" id="GMM35710.1"/>
    </source>
</evidence>
<feature type="region of interest" description="Disordered" evidence="1">
    <location>
        <begin position="182"/>
        <end position="217"/>
    </location>
</feature>
<evidence type="ECO:0000256" key="2">
    <source>
        <dbReference type="SAM" id="Phobius"/>
    </source>
</evidence>
<dbReference type="Proteomes" id="UP001360560">
    <property type="component" value="Unassembled WGS sequence"/>
</dbReference>